<evidence type="ECO:0000313" key="3">
    <source>
        <dbReference type="EMBL" id="GCD19778.1"/>
    </source>
</evidence>
<evidence type="ECO:0000313" key="4">
    <source>
        <dbReference type="Proteomes" id="UP000288246"/>
    </source>
</evidence>
<dbReference type="InterPro" id="IPR036366">
    <property type="entry name" value="PGBDSf"/>
</dbReference>
<feature type="signal peptide" evidence="1">
    <location>
        <begin position="1"/>
        <end position="35"/>
    </location>
</feature>
<accession>A0A401UYL7</accession>
<dbReference type="RefSeq" id="WP_124342308.1">
    <property type="nucleotide sequence ID" value="NZ_BHYL01000095.1"/>
</dbReference>
<proteinExistence type="predicted"/>
<feature type="chain" id="PRO_5038981248" description="Peptidoglycan binding-like domain-containing protein" evidence="1">
    <location>
        <begin position="36"/>
        <end position="168"/>
    </location>
</feature>
<dbReference type="SUPFAM" id="SSF47090">
    <property type="entry name" value="PGBD-like"/>
    <property type="match status" value="1"/>
</dbReference>
<evidence type="ECO:0000256" key="1">
    <source>
        <dbReference type="SAM" id="SignalP"/>
    </source>
</evidence>
<reference evidence="3 4" key="1">
    <citation type="submission" date="2018-11" db="EMBL/GenBank/DDBJ databases">
        <title>Draft genome sequence of Cellulomonas takizawaensis strain TKZ-21.</title>
        <authorList>
            <person name="Yamamura H."/>
            <person name="Hayashi T."/>
            <person name="Hamada M."/>
            <person name="Serisawa Y."/>
            <person name="Matsuyama K."/>
            <person name="Nakagawa Y."/>
            <person name="Otoguro M."/>
            <person name="Yanagida F."/>
            <person name="Hayakawa M."/>
        </authorList>
    </citation>
    <scope>NUCLEOTIDE SEQUENCE [LARGE SCALE GENOMIC DNA]</scope>
    <source>
        <strain evidence="3 4">TKZ-21</strain>
    </source>
</reference>
<sequence>MSTETAVRPRTRLFRTLTRALAVGVLAAGSLAATATASSAAVPECHYQAYPRATGYGPYITPPSADMVGLSSCWMKNGSNPVVVMRLGFQASYSAVWELQSALNLCYRKPITVDGWFGAQTETALKQVQASYGLKADGIYGANTQAKLLVPGKNADGTGFTGYCYNIR</sequence>
<name>A0A401UYL7_9CELL</name>
<protein>
    <recommendedName>
        <fullName evidence="2">Peptidoglycan binding-like domain-containing protein</fullName>
    </recommendedName>
</protein>
<comment type="caution">
    <text evidence="3">The sequence shown here is derived from an EMBL/GenBank/DDBJ whole genome shotgun (WGS) entry which is preliminary data.</text>
</comment>
<dbReference type="Gene3D" id="1.10.101.10">
    <property type="entry name" value="PGBD-like superfamily/PGBD"/>
    <property type="match status" value="1"/>
</dbReference>
<feature type="domain" description="Peptidoglycan binding-like" evidence="2">
    <location>
        <begin position="94"/>
        <end position="148"/>
    </location>
</feature>
<keyword evidence="4" id="KW-1185">Reference proteome</keyword>
<evidence type="ECO:0000259" key="2">
    <source>
        <dbReference type="Pfam" id="PF01471"/>
    </source>
</evidence>
<keyword evidence="1" id="KW-0732">Signal</keyword>
<gene>
    <name evidence="3" type="ORF">CTKZ_13400</name>
</gene>
<dbReference type="AlphaFoldDB" id="A0A401UYL7"/>
<organism evidence="3 4">
    <name type="scientific">Cellulomonas algicola</name>
    <dbReference type="NCBI Taxonomy" id="2071633"/>
    <lineage>
        <taxon>Bacteria</taxon>
        <taxon>Bacillati</taxon>
        <taxon>Actinomycetota</taxon>
        <taxon>Actinomycetes</taxon>
        <taxon>Micrococcales</taxon>
        <taxon>Cellulomonadaceae</taxon>
        <taxon>Cellulomonas</taxon>
    </lineage>
</organism>
<dbReference type="EMBL" id="BHYL01000095">
    <property type="protein sequence ID" value="GCD19778.1"/>
    <property type="molecule type" value="Genomic_DNA"/>
</dbReference>
<dbReference type="OrthoDB" id="5181100at2"/>
<dbReference type="Pfam" id="PF01471">
    <property type="entry name" value="PG_binding_1"/>
    <property type="match status" value="1"/>
</dbReference>
<dbReference type="InterPro" id="IPR036365">
    <property type="entry name" value="PGBD-like_sf"/>
</dbReference>
<dbReference type="Proteomes" id="UP000288246">
    <property type="component" value="Unassembled WGS sequence"/>
</dbReference>
<dbReference type="InterPro" id="IPR002477">
    <property type="entry name" value="Peptidoglycan-bd-like"/>
</dbReference>